<protein>
    <submittedName>
        <fullName evidence="2">Gliding motility-associated C-terminal domain-containing protein</fullName>
    </submittedName>
</protein>
<evidence type="ECO:0000313" key="2">
    <source>
        <dbReference type="EMBL" id="MFC0516643.1"/>
    </source>
</evidence>
<dbReference type="PROSITE" id="PS50853">
    <property type="entry name" value="FN3"/>
    <property type="match status" value="1"/>
</dbReference>
<dbReference type="InterPro" id="IPR026341">
    <property type="entry name" value="T9SS_type_B"/>
</dbReference>
<dbReference type="InterPro" id="IPR013783">
    <property type="entry name" value="Ig-like_fold"/>
</dbReference>
<dbReference type="InterPro" id="IPR044023">
    <property type="entry name" value="Ig_7"/>
</dbReference>
<name>A0ABV6LB03_9SPHI</name>
<dbReference type="Pfam" id="PF19081">
    <property type="entry name" value="Ig_7"/>
    <property type="match status" value="3"/>
</dbReference>
<evidence type="ECO:0000259" key="1">
    <source>
        <dbReference type="PROSITE" id="PS50853"/>
    </source>
</evidence>
<feature type="domain" description="Fibronectin type-III" evidence="1">
    <location>
        <begin position="485"/>
        <end position="575"/>
    </location>
</feature>
<accession>A0ABV6LB03</accession>
<gene>
    <name evidence="2" type="ORF">ACFFGT_20720</name>
</gene>
<dbReference type="Gene3D" id="2.60.40.2700">
    <property type="match status" value="1"/>
</dbReference>
<dbReference type="InterPro" id="IPR036116">
    <property type="entry name" value="FN3_sf"/>
</dbReference>
<dbReference type="InterPro" id="IPR003961">
    <property type="entry name" value="FN3_dom"/>
</dbReference>
<sequence length="666" mass="70036">MWAIFCLFFSLFTVFGRTPSPRLATNIEKRSADLRLEPYNLTAAPLQSITICSAAAAVLNGDVKNPTPNSYLWQISRGGSWVSAPSGNTMKDYITSSLTNTGATSIVYSLRRQTTTGGVVAYDSFYDVTVRPISSVTNNTITAPAVIQFCNTGNPTVIIGSTPAGGDGTFSYQWQSSADNATFTDITGAVSKNYDPPVLNNDTYYRRIVSSGACTTPATSNVVIFRVSPPPAAPQPNTKALTICQGTSVFISLEPTQAGLTYNWYDSPSKNVLLNTGTSYTTPVLNASKNYYVEASNGVCGSQLTIISLTVVPTPAVPQFAQSTVNVCSGSTTTLNIQNAQSGVVYNWYSSATDANILHTGTSYVLSNVTSATTYYVQAVNATGCASSARGTVSVSVVTLPVVTVNSTGTSICPGTSATLTASSTDAAAVISWYDAPTGGNLLAKGNTYTTVNLTSAKNYYVEATNSTGCNSNARVVVPVQMTKPLDAPVVTVGEVTSSSVTFNWSAVSGATSYLVSTDNGLTYTAPSSGSSGLTHKVSGLDLNQPVTITVKALGATSCTLSEASAAVTAATIDNNNVIYVANNFTPNGDGNNDIIYVHGKNINTLSFYVYDQWGQLIFTSTDVNKGWDGYFKGSLMPVGVYVYYLKATMNNGAQLSKKGTITLLR</sequence>
<dbReference type="RefSeq" id="WP_377024417.1">
    <property type="nucleotide sequence ID" value="NZ_JBHLTS010000064.1"/>
</dbReference>
<comment type="caution">
    <text evidence="2">The sequence shown here is derived from an EMBL/GenBank/DDBJ whole genome shotgun (WGS) entry which is preliminary data.</text>
</comment>
<dbReference type="NCBIfam" id="TIGR04131">
    <property type="entry name" value="Bac_Flav_CTERM"/>
    <property type="match status" value="1"/>
</dbReference>
<dbReference type="EMBL" id="JBHLTS010000064">
    <property type="protein sequence ID" value="MFC0516643.1"/>
    <property type="molecule type" value="Genomic_DNA"/>
</dbReference>
<organism evidence="2 3">
    <name type="scientific">Mucilaginibacter angelicae</name>
    <dbReference type="NCBI Taxonomy" id="869718"/>
    <lineage>
        <taxon>Bacteria</taxon>
        <taxon>Pseudomonadati</taxon>
        <taxon>Bacteroidota</taxon>
        <taxon>Sphingobacteriia</taxon>
        <taxon>Sphingobacteriales</taxon>
        <taxon>Sphingobacteriaceae</taxon>
        <taxon>Mucilaginibacter</taxon>
    </lineage>
</organism>
<dbReference type="Pfam" id="PF13585">
    <property type="entry name" value="CHU_C"/>
    <property type="match status" value="1"/>
</dbReference>
<proteinExistence type="predicted"/>
<keyword evidence="3" id="KW-1185">Reference proteome</keyword>
<dbReference type="Gene3D" id="2.60.40.10">
    <property type="entry name" value="Immunoglobulins"/>
    <property type="match status" value="2"/>
</dbReference>
<dbReference type="Proteomes" id="UP001589828">
    <property type="component" value="Unassembled WGS sequence"/>
</dbReference>
<dbReference type="SUPFAM" id="SSF49265">
    <property type="entry name" value="Fibronectin type III"/>
    <property type="match status" value="1"/>
</dbReference>
<reference evidence="2 3" key="1">
    <citation type="submission" date="2024-09" db="EMBL/GenBank/DDBJ databases">
        <authorList>
            <person name="Sun Q."/>
            <person name="Mori K."/>
        </authorList>
    </citation>
    <scope>NUCLEOTIDE SEQUENCE [LARGE SCALE GENOMIC DNA]</scope>
    <source>
        <strain evidence="2 3">NCAIM B.02415</strain>
    </source>
</reference>
<evidence type="ECO:0000313" key="3">
    <source>
        <dbReference type="Proteomes" id="UP001589828"/>
    </source>
</evidence>